<dbReference type="Pfam" id="PF07681">
    <property type="entry name" value="DoxX"/>
    <property type="match status" value="1"/>
</dbReference>
<feature type="transmembrane region" description="Helical" evidence="5">
    <location>
        <begin position="25"/>
        <end position="42"/>
    </location>
</feature>
<dbReference type="EMBL" id="CP011947">
    <property type="protein sequence ID" value="AKU07021.1"/>
    <property type="molecule type" value="Genomic_DNA"/>
</dbReference>
<accession>A0A0K1IRD4</accession>
<reference evidence="8" key="1">
    <citation type="journal article" date="2015" name="J. Biotechnol.">
        <title>Complete genome sequence of Haloferax gibbonsii strain ARA6, a potential producer of polyhydroxyalkanoates and halocins isolated from Araruama, Rio de Janeiro, Brasil.</title>
        <authorList>
            <person name="Pinto L.H."/>
            <person name="D'Alincourt Carvalho-Assef A.P."/>
            <person name="Vieira R.P."/>
            <person name="Clementino M.M."/>
            <person name="Albano R.M."/>
        </authorList>
    </citation>
    <scope>NUCLEOTIDE SEQUENCE [LARGE SCALE GENOMIC DNA]</scope>
    <source>
        <strain evidence="8">ARA6</strain>
    </source>
</reference>
<dbReference type="KEGG" id="hgi:ABY42_04410"/>
<feature type="transmembrane region" description="Helical" evidence="5">
    <location>
        <begin position="93"/>
        <end position="111"/>
    </location>
</feature>
<keyword evidence="3 5" id="KW-1133">Transmembrane helix</keyword>
<evidence type="ECO:0000313" key="6">
    <source>
        <dbReference type="EMBL" id="AKU07021.1"/>
    </source>
</evidence>
<organism evidence="6 8">
    <name type="scientific">Haloferax gibbonsii</name>
    <dbReference type="NCBI Taxonomy" id="35746"/>
    <lineage>
        <taxon>Archaea</taxon>
        <taxon>Methanobacteriati</taxon>
        <taxon>Methanobacteriota</taxon>
        <taxon>Stenosarchaea group</taxon>
        <taxon>Halobacteria</taxon>
        <taxon>Halobacteriales</taxon>
        <taxon>Haloferacaceae</taxon>
        <taxon>Haloferax</taxon>
    </lineage>
</organism>
<dbReference type="GO" id="GO:0016020">
    <property type="term" value="C:membrane"/>
    <property type="evidence" value="ECO:0007669"/>
    <property type="project" value="UniProtKB-SubCell"/>
</dbReference>
<keyword evidence="4 5" id="KW-0472">Membrane</keyword>
<keyword evidence="2 5" id="KW-0812">Transmembrane</keyword>
<protein>
    <submittedName>
        <fullName evidence="7">DoxX domain protein</fullName>
    </submittedName>
</protein>
<evidence type="ECO:0000256" key="1">
    <source>
        <dbReference type="ARBA" id="ARBA00004141"/>
    </source>
</evidence>
<proteinExistence type="predicted"/>
<dbReference type="EMBL" id="CP063205">
    <property type="protein sequence ID" value="QOS11074.1"/>
    <property type="molecule type" value="Genomic_DNA"/>
</dbReference>
<evidence type="ECO:0000256" key="3">
    <source>
        <dbReference type="ARBA" id="ARBA00022989"/>
    </source>
</evidence>
<evidence type="ECO:0000313" key="7">
    <source>
        <dbReference type="EMBL" id="QOS11074.1"/>
    </source>
</evidence>
<dbReference type="Proteomes" id="UP000663064">
    <property type="component" value="Chromosome"/>
</dbReference>
<dbReference type="PATRIC" id="fig|35746.4.peg.936"/>
<comment type="subcellular location">
    <subcellularLocation>
        <location evidence="1">Membrane</location>
        <topology evidence="1">Multi-pass membrane protein</topology>
    </subcellularLocation>
</comment>
<sequence>MATDSRTLETEMFGRPVRFDYSERWVGYSLFLLRVVMGWTLFQGGITKLVTYLDADPSNNWTAAGYLANAIPAGNPLMGLWSSMAGSPLIDMLNMWGLTLAGLALILGAFVRFSAFWGAVMMLFYWAAALEGGILAGLPLAHGWVVDDHIVYAVLLFGLGAFGAGRILGVDAYLENMEFVRRNRWMSLVMG</sequence>
<name>A0A0K1IRD4_HALGI</name>
<dbReference type="Proteomes" id="UP000066124">
    <property type="component" value="Chromosome"/>
</dbReference>
<evidence type="ECO:0000256" key="4">
    <source>
        <dbReference type="ARBA" id="ARBA00023136"/>
    </source>
</evidence>
<dbReference type="AlphaFoldDB" id="A0A0K1IRD4"/>
<dbReference type="InterPro" id="IPR032808">
    <property type="entry name" value="DoxX"/>
</dbReference>
<reference evidence="7" key="3">
    <citation type="journal article" date="2021" name="Front. Microbiol.">
        <title>Cellular and Genomic Properties of Haloferax gibbonsii LR2-5, the Host of Euryarchaeal Virus HFTV1.</title>
        <authorList>
            <person name="Tittes C."/>
            <person name="Schwarzer S."/>
            <person name="Pfeiffer F."/>
            <person name="Dyall-Smith M."/>
            <person name="Rodriguez-Franco M."/>
            <person name="Oksanen H.M."/>
            <person name="Quax T.E.F."/>
        </authorList>
    </citation>
    <scope>NUCLEOTIDE SEQUENCE</scope>
    <source>
        <strain evidence="7">LR2-5</strain>
    </source>
</reference>
<evidence type="ECO:0000256" key="5">
    <source>
        <dbReference type="SAM" id="Phobius"/>
    </source>
</evidence>
<evidence type="ECO:0000313" key="8">
    <source>
        <dbReference type="Proteomes" id="UP000066124"/>
    </source>
</evidence>
<feature type="transmembrane region" description="Helical" evidence="5">
    <location>
        <begin position="123"/>
        <end position="144"/>
    </location>
</feature>
<feature type="transmembrane region" description="Helical" evidence="5">
    <location>
        <begin position="150"/>
        <end position="174"/>
    </location>
</feature>
<gene>
    <name evidence="6" type="ORF">ABY42_04410</name>
    <name evidence="7" type="ORF">HfgLR_04650</name>
</gene>
<evidence type="ECO:0000256" key="2">
    <source>
        <dbReference type="ARBA" id="ARBA00022692"/>
    </source>
</evidence>
<reference evidence="6" key="2">
    <citation type="submission" date="2015-06" db="EMBL/GenBank/DDBJ databases">
        <authorList>
            <person name="Hoefler B.C."/>
            <person name="Straight P.D."/>
        </authorList>
    </citation>
    <scope>NUCLEOTIDE SEQUENCE [LARGE SCALE GENOMIC DNA]</scope>
    <source>
        <strain evidence="6">ARA6</strain>
    </source>
</reference>